<keyword evidence="2" id="KW-1185">Reference proteome</keyword>
<dbReference type="Proteomes" id="UP000001261">
    <property type="component" value="Unassembled WGS sequence"/>
</dbReference>
<dbReference type="OrthoDB" id="25129at2759"/>
<reference evidence="2" key="2">
    <citation type="journal article" date="2010" name="Genome Res.">
        <title>Population genomic sequencing of Coccidioides fungi reveals recent hybridization and transposon control.</title>
        <authorList>
            <person name="Neafsey D.E."/>
            <person name="Barker B.M."/>
            <person name="Sharpton T.J."/>
            <person name="Stajich J.E."/>
            <person name="Park D.J."/>
            <person name="Whiston E."/>
            <person name="Hung C.-Y."/>
            <person name="McMahan C."/>
            <person name="White J."/>
            <person name="Sykes S."/>
            <person name="Heiman D."/>
            <person name="Young S."/>
            <person name="Zeng Q."/>
            <person name="Abouelleil A."/>
            <person name="Aftuck L."/>
            <person name="Bessette D."/>
            <person name="Brown A."/>
            <person name="FitzGerald M."/>
            <person name="Lui A."/>
            <person name="Macdonald J.P."/>
            <person name="Priest M."/>
            <person name="Orbach M.J."/>
            <person name="Galgiani J.N."/>
            <person name="Kirkland T.N."/>
            <person name="Cole G.T."/>
            <person name="Birren B.W."/>
            <person name="Henn M.R."/>
            <person name="Taylor J.W."/>
            <person name="Rounsley S.D."/>
        </authorList>
    </citation>
    <scope>GENOME REANNOTATION</scope>
    <source>
        <strain evidence="2">RS</strain>
    </source>
</reference>
<dbReference type="GeneID" id="4564247"/>
<accession>J3KDS9</accession>
<protein>
    <submittedName>
        <fullName evidence="1">Uncharacterized protein</fullName>
    </submittedName>
</protein>
<gene>
    <name evidence="1" type="ORF">CIMG_04574</name>
</gene>
<dbReference type="OMA" id="NIGVIDW"/>
<name>J3KDS9_COCIM</name>
<dbReference type="EMBL" id="GG704914">
    <property type="protein sequence ID" value="EAS33550.3"/>
    <property type="molecule type" value="Genomic_DNA"/>
</dbReference>
<proteinExistence type="predicted"/>
<evidence type="ECO:0000313" key="2">
    <source>
        <dbReference type="Proteomes" id="UP000001261"/>
    </source>
</evidence>
<reference evidence="2" key="1">
    <citation type="journal article" date="2009" name="Genome Res.">
        <title>Comparative genomic analyses of the human fungal pathogens Coccidioides and their relatives.</title>
        <authorList>
            <person name="Sharpton T.J."/>
            <person name="Stajich J.E."/>
            <person name="Rounsley S.D."/>
            <person name="Gardner M.J."/>
            <person name="Wortman J.R."/>
            <person name="Jordar V.S."/>
            <person name="Maiti R."/>
            <person name="Kodira C.D."/>
            <person name="Neafsey D.E."/>
            <person name="Zeng Q."/>
            <person name="Hung C.-Y."/>
            <person name="McMahan C."/>
            <person name="Muszewska A."/>
            <person name="Grynberg M."/>
            <person name="Mandel M.A."/>
            <person name="Kellner E.M."/>
            <person name="Barker B.M."/>
            <person name="Galgiani J.N."/>
            <person name="Orbach M.J."/>
            <person name="Kirkland T.N."/>
            <person name="Cole G.T."/>
            <person name="Henn M.R."/>
            <person name="Birren B.W."/>
            <person name="Taylor J.W."/>
        </authorList>
    </citation>
    <scope>NUCLEOTIDE SEQUENCE [LARGE SCALE GENOMIC DNA]</scope>
    <source>
        <strain evidence="2">RS</strain>
    </source>
</reference>
<dbReference type="VEuPathDB" id="FungiDB:CIMG_04574"/>
<dbReference type="AlphaFoldDB" id="J3KDS9"/>
<dbReference type="KEGG" id="cim:CIMG_04574"/>
<dbReference type="InParanoid" id="J3KDS9"/>
<dbReference type="RefSeq" id="XP_001245133.2">
    <property type="nucleotide sequence ID" value="XM_001245132.2"/>
</dbReference>
<sequence>MKAVVRSVAVAPIRGYLHGFGIPDPEGLCQVVEKDFERQEFFEDEGWGLTVDINIGVIDWEFAALGRGANGNMAQLLAHLHLYLIAWKFSTGQKARVPAGIERLMETLCLEYYHYNSRKASLDYGKEELDNVDHPGRGDSREIPVWQQVFRSALILHGREMINNAVETGWGEFYEDGSKEGEKRLVQRMIGTGVRCIQLAGASINGFIQKEHFEDVCRSREAAVISALVLKRDRLFTKDDGA</sequence>
<evidence type="ECO:0000313" key="1">
    <source>
        <dbReference type="EMBL" id="EAS33550.3"/>
    </source>
</evidence>
<organism evidence="1 2">
    <name type="scientific">Coccidioides immitis (strain RS)</name>
    <name type="common">Valley fever fungus</name>
    <dbReference type="NCBI Taxonomy" id="246410"/>
    <lineage>
        <taxon>Eukaryota</taxon>
        <taxon>Fungi</taxon>
        <taxon>Dikarya</taxon>
        <taxon>Ascomycota</taxon>
        <taxon>Pezizomycotina</taxon>
        <taxon>Eurotiomycetes</taxon>
        <taxon>Eurotiomycetidae</taxon>
        <taxon>Onygenales</taxon>
        <taxon>Onygenaceae</taxon>
        <taxon>Coccidioides</taxon>
    </lineage>
</organism>